<dbReference type="SUPFAM" id="SSF53850">
    <property type="entry name" value="Periplasmic binding protein-like II"/>
    <property type="match status" value="1"/>
</dbReference>
<dbReference type="EMBL" id="LQQC01000009">
    <property type="protein sequence ID" value="KXZ58713.1"/>
    <property type="molecule type" value="Genomic_DNA"/>
</dbReference>
<dbReference type="GO" id="GO:0015276">
    <property type="term" value="F:ligand-gated monoatomic ion channel activity"/>
    <property type="evidence" value="ECO:0007669"/>
    <property type="project" value="InterPro"/>
</dbReference>
<feature type="domain" description="Solute-binding protein family 3/N-terminal" evidence="6">
    <location>
        <begin position="41"/>
        <end position="258"/>
    </location>
</feature>
<sequence length="271" mass="28597">MKKALSITAFAAAASFVLAGCGGGGDSTAEAGDLDLVQSGKLTVCSDIPYEPFEFVKDGKTVGFDIDLADKLAERLELETEVLTTPFEGIQSGTSLDTGKCDIAISGISITDDRKTKMEFTDPYLNDNLGLAAAKSDGFKSLDDVKDKKVGVQAATTGETYAKDKGISPVQYETGGMMTQALMAGKVDAAVGNISVISAATKADDKLELVETYDTGEQLGAAAKKDNTKLTEEFNSMLKEMLENGEYDELVQQWFGDEVAESLSVAEGSEG</sequence>
<dbReference type="GO" id="GO:0016020">
    <property type="term" value="C:membrane"/>
    <property type="evidence" value="ECO:0007669"/>
    <property type="project" value="InterPro"/>
</dbReference>
<dbReference type="CDD" id="cd13530">
    <property type="entry name" value="PBP2_peptides_like"/>
    <property type="match status" value="1"/>
</dbReference>
<dbReference type="RefSeq" id="WP_062020662.1">
    <property type="nucleotide sequence ID" value="NZ_LQQC01000009.1"/>
</dbReference>
<gene>
    <name evidence="8" type="primary">artJ</name>
    <name evidence="8" type="ORF">Bravens_00894</name>
</gene>
<protein>
    <submittedName>
        <fullName evidence="8">ABC transporter arginine-binding protein 1</fullName>
    </submittedName>
</protein>
<comment type="caution">
    <text evidence="8">The sequence shown here is derived from an EMBL/GenBank/DDBJ whole genome shotgun (WGS) entry which is preliminary data.</text>
</comment>
<feature type="signal peptide" evidence="5">
    <location>
        <begin position="1"/>
        <end position="19"/>
    </location>
</feature>
<evidence type="ECO:0000256" key="4">
    <source>
        <dbReference type="RuleBase" id="RU003744"/>
    </source>
</evidence>
<feature type="domain" description="Ionotropic glutamate receptor C-terminal" evidence="7">
    <location>
        <begin position="41"/>
        <end position="257"/>
    </location>
</feature>
<dbReference type="AlphaFoldDB" id="A0A150H9D5"/>
<dbReference type="PROSITE" id="PS01039">
    <property type="entry name" value="SBP_BACTERIAL_3"/>
    <property type="match status" value="1"/>
</dbReference>
<comment type="similarity">
    <text evidence="2 4">Belongs to the bacterial solute-binding protein 3 family.</text>
</comment>
<dbReference type="InterPro" id="IPR018313">
    <property type="entry name" value="SBP_3_CS"/>
</dbReference>
<dbReference type="InterPro" id="IPR001638">
    <property type="entry name" value="Solute-binding_3/MltF_N"/>
</dbReference>
<dbReference type="Gene3D" id="3.40.190.10">
    <property type="entry name" value="Periplasmic binding protein-like II"/>
    <property type="match status" value="2"/>
</dbReference>
<reference evidence="8 9" key="1">
    <citation type="submission" date="2016-01" db="EMBL/GenBank/DDBJ databases">
        <title>Use of Whole Genome Sequencing to ascertain that Brevibacterium massiliense (Roux, Raoult 2009) is a later heterotypic synonym of Brevibacterium ravenspurgense (Mages 2008).</title>
        <authorList>
            <person name="Bernier A.-M."/>
            <person name="Burdz T."/>
            <person name="Huynh C."/>
            <person name="Pachecho A.L."/>
            <person name="Wiebe D."/>
            <person name="Bonner C."/>
            <person name="Bernard K."/>
        </authorList>
    </citation>
    <scope>NUCLEOTIDE SEQUENCE [LARGE SCALE GENOMIC DNA]</scope>
    <source>
        <strain evidence="8 9">CCUG56047</strain>
    </source>
</reference>
<evidence type="ECO:0000259" key="7">
    <source>
        <dbReference type="SMART" id="SM00079"/>
    </source>
</evidence>
<dbReference type="Pfam" id="PF00497">
    <property type="entry name" value="SBP_bac_3"/>
    <property type="match status" value="1"/>
</dbReference>
<dbReference type="SMART" id="SM00079">
    <property type="entry name" value="PBPe"/>
    <property type="match status" value="1"/>
</dbReference>
<evidence type="ECO:0000256" key="2">
    <source>
        <dbReference type="ARBA" id="ARBA00010333"/>
    </source>
</evidence>
<evidence type="ECO:0000256" key="3">
    <source>
        <dbReference type="ARBA" id="ARBA00022729"/>
    </source>
</evidence>
<evidence type="ECO:0000256" key="1">
    <source>
        <dbReference type="ARBA" id="ARBA00004196"/>
    </source>
</evidence>
<dbReference type="PANTHER" id="PTHR35936">
    <property type="entry name" value="MEMBRANE-BOUND LYTIC MUREIN TRANSGLYCOSYLASE F"/>
    <property type="match status" value="1"/>
</dbReference>
<comment type="subcellular location">
    <subcellularLocation>
        <location evidence="1">Cell envelope</location>
    </subcellularLocation>
</comment>
<evidence type="ECO:0000313" key="9">
    <source>
        <dbReference type="Proteomes" id="UP000243589"/>
    </source>
</evidence>
<dbReference type="GO" id="GO:0030313">
    <property type="term" value="C:cell envelope"/>
    <property type="evidence" value="ECO:0007669"/>
    <property type="project" value="UniProtKB-SubCell"/>
</dbReference>
<organism evidence="8 9">
    <name type="scientific">Brevibacterium ravenspurgense</name>
    <dbReference type="NCBI Taxonomy" id="479117"/>
    <lineage>
        <taxon>Bacteria</taxon>
        <taxon>Bacillati</taxon>
        <taxon>Actinomycetota</taxon>
        <taxon>Actinomycetes</taxon>
        <taxon>Micrococcales</taxon>
        <taxon>Brevibacteriaceae</taxon>
        <taxon>Brevibacterium</taxon>
    </lineage>
</organism>
<proteinExistence type="inferred from homology"/>
<dbReference type="PATRIC" id="fig|479117.4.peg.897"/>
<evidence type="ECO:0000313" key="8">
    <source>
        <dbReference type="EMBL" id="KXZ58713.1"/>
    </source>
</evidence>
<dbReference type="PANTHER" id="PTHR35936:SF17">
    <property type="entry name" value="ARGININE-BINDING EXTRACELLULAR PROTEIN ARTP"/>
    <property type="match status" value="1"/>
</dbReference>
<feature type="chain" id="PRO_5038632994" evidence="5">
    <location>
        <begin position="20"/>
        <end position="271"/>
    </location>
</feature>
<dbReference type="SMART" id="SM00062">
    <property type="entry name" value="PBPb"/>
    <property type="match status" value="1"/>
</dbReference>
<keyword evidence="3 5" id="KW-0732">Signal</keyword>
<evidence type="ECO:0000259" key="6">
    <source>
        <dbReference type="SMART" id="SM00062"/>
    </source>
</evidence>
<name>A0A150H9D5_9MICO</name>
<dbReference type="InterPro" id="IPR001320">
    <property type="entry name" value="Iontro_rcpt_C"/>
</dbReference>
<dbReference type="PROSITE" id="PS51257">
    <property type="entry name" value="PROKAR_LIPOPROTEIN"/>
    <property type="match status" value="1"/>
</dbReference>
<evidence type="ECO:0000256" key="5">
    <source>
        <dbReference type="SAM" id="SignalP"/>
    </source>
</evidence>
<keyword evidence="9" id="KW-1185">Reference proteome</keyword>
<accession>A0A150H9D5</accession>
<dbReference type="Proteomes" id="UP000243589">
    <property type="component" value="Unassembled WGS sequence"/>
</dbReference>